<dbReference type="PANTHER" id="PTHR38382:SF1">
    <property type="entry name" value="RNA-BINDING PROTEIN"/>
    <property type="match status" value="1"/>
</dbReference>
<dbReference type="Gramene" id="OQU91648">
    <property type="protein sequence ID" value="OQU91648"/>
    <property type="gene ID" value="SORBI_3001G221601"/>
</dbReference>
<dbReference type="Proteomes" id="UP000000768">
    <property type="component" value="Chromosome 1"/>
</dbReference>
<sequence>MKRQQHRKNYPSGIRSADGQTTLKSFLFKPRVVDGVQQPPPPPPPPEGVMEAPISPPEPPKREIVRVTKAIIKEKPSAFSSVGSAGKDGAGGADGALNAAVFKRFHSSAPGAKVEGGHVEAGEDGDLGFGGSGDAPRLDVESRRDLRSKRKSPFGSDEHGSDAKARRVLVLGDDPRPRPASSQGLVRPTRGGRGRGRGGEGGRTLYNHCKIEIPCPEFLLTPTRAGAGGGTATWRAWTGKRSAGRTTCGRGWDPSRSAAWSGTSCRRPSAEHDRPVTATTTGRRCLKCYLFSQIRVTNQRRVGKMSFGLLNGEAWS</sequence>
<dbReference type="EMBL" id="CM000760">
    <property type="protein sequence ID" value="OQU91644.1"/>
    <property type="molecule type" value="Genomic_DNA"/>
</dbReference>
<dbReference type="Gramene" id="OQU91644">
    <property type="protein sequence ID" value="OQU91644"/>
    <property type="gene ID" value="SORBI_3001G221601"/>
</dbReference>
<evidence type="ECO:0000313" key="3">
    <source>
        <dbReference type="Proteomes" id="UP000000768"/>
    </source>
</evidence>
<gene>
    <name evidence="2" type="ORF">SORBI_3001G221601</name>
</gene>
<accession>A0A1Z5S6T7</accession>
<dbReference type="AlphaFoldDB" id="A0A1Z5S6T7"/>
<proteinExistence type="predicted"/>
<feature type="compositionally biased region" description="Pro residues" evidence="1">
    <location>
        <begin position="38"/>
        <end position="47"/>
    </location>
</feature>
<dbReference type="ExpressionAtlas" id="A0A1Z5S6T7">
    <property type="expression patterns" value="baseline and differential"/>
</dbReference>
<feature type="region of interest" description="Disordered" evidence="1">
    <location>
        <begin position="245"/>
        <end position="276"/>
    </location>
</feature>
<dbReference type="Gramene" id="OQU91647">
    <property type="protein sequence ID" value="OQU91647"/>
    <property type="gene ID" value="SORBI_3001G221601"/>
</dbReference>
<feature type="region of interest" description="Disordered" evidence="1">
    <location>
        <begin position="110"/>
        <end position="201"/>
    </location>
</feature>
<feature type="region of interest" description="Disordered" evidence="1">
    <location>
        <begin position="1"/>
        <end position="61"/>
    </location>
</feature>
<reference evidence="2 3" key="1">
    <citation type="journal article" date="2009" name="Nature">
        <title>The Sorghum bicolor genome and the diversification of grasses.</title>
        <authorList>
            <person name="Paterson A.H."/>
            <person name="Bowers J.E."/>
            <person name="Bruggmann R."/>
            <person name="Dubchak I."/>
            <person name="Grimwood J."/>
            <person name="Gundlach H."/>
            <person name="Haberer G."/>
            <person name="Hellsten U."/>
            <person name="Mitros T."/>
            <person name="Poliakov A."/>
            <person name="Schmutz J."/>
            <person name="Spannagl M."/>
            <person name="Tang H."/>
            <person name="Wang X."/>
            <person name="Wicker T."/>
            <person name="Bharti A.K."/>
            <person name="Chapman J."/>
            <person name="Feltus F.A."/>
            <person name="Gowik U."/>
            <person name="Grigoriev I.V."/>
            <person name="Lyons E."/>
            <person name="Maher C.A."/>
            <person name="Martis M."/>
            <person name="Narechania A."/>
            <person name="Otillar R.P."/>
            <person name="Penning B.W."/>
            <person name="Salamov A.A."/>
            <person name="Wang Y."/>
            <person name="Zhang L."/>
            <person name="Carpita N.C."/>
            <person name="Freeling M."/>
            <person name="Gingle A.R."/>
            <person name="Hash C.T."/>
            <person name="Keller B."/>
            <person name="Klein P."/>
            <person name="Kresovich S."/>
            <person name="McCann M.C."/>
            <person name="Ming R."/>
            <person name="Peterson D.G."/>
            <person name="Mehboob-ur-Rahman"/>
            <person name="Ware D."/>
            <person name="Westhoff P."/>
            <person name="Mayer K.F."/>
            <person name="Messing J."/>
            <person name="Rokhsar D.S."/>
        </authorList>
    </citation>
    <scope>NUCLEOTIDE SEQUENCE [LARGE SCALE GENOMIC DNA]</scope>
    <source>
        <strain evidence="3">cv. BTx623</strain>
    </source>
</reference>
<reference evidence="2" key="2">
    <citation type="submission" date="2017-02" db="EMBL/GenBank/DDBJ databases">
        <title>WGS assembly of Sorghum bicolor.</title>
        <authorList>
            <person name="Paterson A."/>
            <person name="Mullet J."/>
            <person name="Bowers J."/>
            <person name="Bruggmann R."/>
            <person name="Dubchak I."/>
            <person name="Grimwood J."/>
            <person name="Gundlach H."/>
            <person name="Haberer G."/>
            <person name="Hellsten U."/>
            <person name="Mitros T."/>
            <person name="Poliakov A."/>
            <person name="Schmutz J."/>
            <person name="Spannagl M."/>
            <person name="Tang H."/>
            <person name="Wang X."/>
            <person name="Wicker T."/>
            <person name="Bharti A."/>
            <person name="Chapman J."/>
            <person name="Feltus F."/>
            <person name="Gowik U."/>
            <person name="Grigoriev I."/>
            <person name="Lyons E."/>
            <person name="Maher C."/>
            <person name="Martis M."/>
            <person name="Narechania A."/>
            <person name="Otillar R."/>
            <person name="Penning B."/>
            <person name="Salamov A."/>
            <person name="Wang Y."/>
            <person name="Zhang L."/>
            <person name="Carpita N."/>
            <person name="Freeling M."/>
            <person name="Gingle A."/>
            <person name="Hash C."/>
            <person name="Keller B."/>
            <person name="Klein P."/>
            <person name="Kresovich S."/>
            <person name="Mccann M."/>
            <person name="Ming R."/>
            <person name="Peterson D."/>
            <person name="Rahman M."/>
            <person name="Ware D."/>
            <person name="Westhoff P."/>
            <person name="Mayer K."/>
            <person name="Messing J."/>
            <person name="Sims D."/>
            <person name="Jenkins J."/>
            <person name="Shu S."/>
            <person name="Rokhsar D."/>
        </authorList>
    </citation>
    <scope>NUCLEOTIDE SEQUENCE</scope>
</reference>
<evidence type="ECO:0000313" key="2">
    <source>
        <dbReference type="EMBL" id="OQU91647.1"/>
    </source>
</evidence>
<evidence type="ECO:0000256" key="1">
    <source>
        <dbReference type="SAM" id="MobiDB-lite"/>
    </source>
</evidence>
<keyword evidence="3" id="KW-1185">Reference proteome</keyword>
<dbReference type="InParanoid" id="A0A1Z5S6T7"/>
<dbReference type="EMBL" id="CM000760">
    <property type="protein sequence ID" value="OQU91647.1"/>
    <property type="molecule type" value="Genomic_DNA"/>
</dbReference>
<name>A0A1Z5S6T7_SORBI</name>
<feature type="compositionally biased region" description="Basic and acidic residues" evidence="1">
    <location>
        <begin position="156"/>
        <end position="165"/>
    </location>
</feature>
<dbReference type="PANTHER" id="PTHR38382">
    <property type="entry name" value="RNA-BINDING PROTEIN"/>
    <property type="match status" value="1"/>
</dbReference>
<dbReference type="OMA" id="WHGDMEG"/>
<dbReference type="EMBL" id="CM000760">
    <property type="protein sequence ID" value="OQU91645.1"/>
    <property type="molecule type" value="Genomic_DNA"/>
</dbReference>
<dbReference type="EMBL" id="CM000760">
    <property type="protein sequence ID" value="OQU91648.1"/>
    <property type="molecule type" value="Genomic_DNA"/>
</dbReference>
<dbReference type="Gramene" id="OQU91645">
    <property type="protein sequence ID" value="OQU91645"/>
    <property type="gene ID" value="SORBI_3001G221601"/>
</dbReference>
<reference evidence="3" key="3">
    <citation type="journal article" date="2018" name="Plant J.">
        <title>The Sorghum bicolor reference genome: improved assembly, gene annotations, a transcriptome atlas, and signatures of genome organization.</title>
        <authorList>
            <person name="McCormick R.F."/>
            <person name="Truong S.K."/>
            <person name="Sreedasyam A."/>
            <person name="Jenkins J."/>
            <person name="Shu S."/>
            <person name="Sims D."/>
            <person name="Kennedy M."/>
            <person name="Amirebrahimi M."/>
            <person name="Weers B.D."/>
            <person name="McKinley B."/>
            <person name="Mattison A."/>
            <person name="Morishige D.T."/>
            <person name="Grimwood J."/>
            <person name="Schmutz J."/>
            <person name="Mullet J.E."/>
        </authorList>
    </citation>
    <scope>NUCLEOTIDE SEQUENCE [LARGE SCALE GENOMIC DNA]</scope>
    <source>
        <strain evidence="3">cv. BTx623</strain>
    </source>
</reference>
<feature type="compositionally biased region" description="Basic and acidic residues" evidence="1">
    <location>
        <begin position="136"/>
        <end position="145"/>
    </location>
</feature>
<protein>
    <submittedName>
        <fullName evidence="2">Uncharacterized protein</fullName>
    </submittedName>
</protein>
<organism evidence="2 3">
    <name type="scientific">Sorghum bicolor</name>
    <name type="common">Sorghum</name>
    <name type="synonym">Sorghum vulgare</name>
    <dbReference type="NCBI Taxonomy" id="4558"/>
    <lineage>
        <taxon>Eukaryota</taxon>
        <taxon>Viridiplantae</taxon>
        <taxon>Streptophyta</taxon>
        <taxon>Embryophyta</taxon>
        <taxon>Tracheophyta</taxon>
        <taxon>Spermatophyta</taxon>
        <taxon>Magnoliopsida</taxon>
        <taxon>Liliopsida</taxon>
        <taxon>Poales</taxon>
        <taxon>Poaceae</taxon>
        <taxon>PACMAD clade</taxon>
        <taxon>Panicoideae</taxon>
        <taxon>Andropogonodae</taxon>
        <taxon>Andropogoneae</taxon>
        <taxon>Sorghinae</taxon>
        <taxon>Sorghum</taxon>
    </lineage>
</organism>